<dbReference type="InterPro" id="IPR050415">
    <property type="entry name" value="MRET"/>
</dbReference>
<protein>
    <submittedName>
        <fullName evidence="11">Phenylacetate-CoA oxygenase/reductase subunit PaaK</fullName>
    </submittedName>
</protein>
<dbReference type="InterPro" id="IPR001433">
    <property type="entry name" value="OxRdtase_FAD/NAD-bd"/>
</dbReference>
<evidence type="ECO:0000256" key="8">
    <source>
        <dbReference type="ARBA" id="ARBA00023014"/>
    </source>
</evidence>
<dbReference type="Pfam" id="PF00111">
    <property type="entry name" value="Fer2"/>
    <property type="match status" value="1"/>
</dbReference>
<dbReference type="Gene3D" id="3.40.50.80">
    <property type="entry name" value="Nucleotide-binding domain of ferredoxin-NADP reductase (FNR) module"/>
    <property type="match status" value="1"/>
</dbReference>
<dbReference type="GO" id="GO:0050660">
    <property type="term" value="F:flavin adenine dinucleotide binding"/>
    <property type="evidence" value="ECO:0007669"/>
    <property type="project" value="TreeGrafter"/>
</dbReference>
<comment type="caution">
    <text evidence="11">The sequence shown here is derived from an EMBL/GenBank/DDBJ whole genome shotgun (WGS) entry which is preliminary data.</text>
</comment>
<dbReference type="SUPFAM" id="SSF52343">
    <property type="entry name" value="Ferredoxin reductase-like, C-terminal NADP-linked domain"/>
    <property type="match status" value="1"/>
</dbReference>
<dbReference type="InterPro" id="IPR036010">
    <property type="entry name" value="2Fe-2S_ferredoxin-like_sf"/>
</dbReference>
<dbReference type="Gene3D" id="3.10.20.30">
    <property type="match status" value="1"/>
</dbReference>
<dbReference type="SUPFAM" id="SSF63380">
    <property type="entry name" value="Riboflavin synthase domain-like"/>
    <property type="match status" value="1"/>
</dbReference>
<gene>
    <name evidence="11" type="primary">paaK</name>
    <name evidence="11" type="ORF">ESB13_15695</name>
</gene>
<dbReference type="PROSITE" id="PS51085">
    <property type="entry name" value="2FE2S_FER_2"/>
    <property type="match status" value="1"/>
</dbReference>
<dbReference type="PROSITE" id="PS51384">
    <property type="entry name" value="FAD_FR"/>
    <property type="match status" value="1"/>
</dbReference>
<dbReference type="InterPro" id="IPR017938">
    <property type="entry name" value="Riboflavin_synthase-like_b-brl"/>
</dbReference>
<evidence type="ECO:0000259" key="10">
    <source>
        <dbReference type="PROSITE" id="PS51384"/>
    </source>
</evidence>
<dbReference type="InterPro" id="IPR001041">
    <property type="entry name" value="2Fe-2S_ferredoxin-type"/>
</dbReference>
<evidence type="ECO:0000259" key="9">
    <source>
        <dbReference type="PROSITE" id="PS51085"/>
    </source>
</evidence>
<dbReference type="SUPFAM" id="SSF54292">
    <property type="entry name" value="2Fe-2S ferredoxin-like"/>
    <property type="match status" value="1"/>
</dbReference>
<organism evidence="11 12">
    <name type="scientific">Filimonas effusa</name>
    <dbReference type="NCBI Taxonomy" id="2508721"/>
    <lineage>
        <taxon>Bacteria</taxon>
        <taxon>Pseudomonadati</taxon>
        <taxon>Bacteroidota</taxon>
        <taxon>Chitinophagia</taxon>
        <taxon>Chitinophagales</taxon>
        <taxon>Chitinophagaceae</taxon>
        <taxon>Filimonas</taxon>
    </lineage>
</organism>
<evidence type="ECO:0000313" key="12">
    <source>
        <dbReference type="Proteomes" id="UP000290545"/>
    </source>
</evidence>
<evidence type="ECO:0000256" key="7">
    <source>
        <dbReference type="ARBA" id="ARBA00023004"/>
    </source>
</evidence>
<dbReference type="AlphaFoldDB" id="A0A4V1MA09"/>
<dbReference type="GO" id="GO:0046872">
    <property type="term" value="F:metal ion binding"/>
    <property type="evidence" value="ECO:0007669"/>
    <property type="project" value="UniProtKB-KW"/>
</dbReference>
<keyword evidence="3" id="KW-0001">2Fe-2S</keyword>
<evidence type="ECO:0000256" key="3">
    <source>
        <dbReference type="ARBA" id="ARBA00022714"/>
    </source>
</evidence>
<feature type="domain" description="2Fe-2S ferredoxin-type" evidence="9">
    <location>
        <begin position="265"/>
        <end position="356"/>
    </location>
</feature>
<dbReference type="PRINTS" id="PR00406">
    <property type="entry name" value="CYTB5RDTASE"/>
</dbReference>
<dbReference type="InterPro" id="IPR012675">
    <property type="entry name" value="Beta-grasp_dom_sf"/>
</dbReference>
<keyword evidence="7" id="KW-0408">Iron</keyword>
<evidence type="ECO:0000256" key="6">
    <source>
        <dbReference type="ARBA" id="ARBA00023002"/>
    </source>
</evidence>
<feature type="domain" description="FAD-binding FR-type" evidence="10">
    <location>
        <begin position="1"/>
        <end position="105"/>
    </location>
</feature>
<dbReference type="InterPro" id="IPR039261">
    <property type="entry name" value="FNR_nucleotide-bd"/>
</dbReference>
<dbReference type="Proteomes" id="UP000290545">
    <property type="component" value="Unassembled WGS sequence"/>
</dbReference>
<keyword evidence="2" id="KW-0285">Flavoprotein</keyword>
<dbReference type="PANTHER" id="PTHR47354:SF8">
    <property type="entry name" value="1,2-PHENYLACETYL-COA EPOXIDASE, SUBUNIT E"/>
    <property type="match status" value="1"/>
</dbReference>
<dbReference type="CDD" id="cd06214">
    <property type="entry name" value="PA_degradation_oxidoreductase_like"/>
    <property type="match status" value="1"/>
</dbReference>
<evidence type="ECO:0000256" key="5">
    <source>
        <dbReference type="ARBA" id="ARBA00022827"/>
    </source>
</evidence>
<dbReference type="NCBIfam" id="TIGR02160">
    <property type="entry name" value="PA_CoA_Oxy5"/>
    <property type="match status" value="1"/>
</dbReference>
<name>A0A4V1MA09_9BACT</name>
<comment type="cofactor">
    <cofactor evidence="1">
        <name>FAD</name>
        <dbReference type="ChEBI" id="CHEBI:57692"/>
    </cofactor>
</comment>
<evidence type="ECO:0000313" key="11">
    <source>
        <dbReference type="EMBL" id="RXK83534.1"/>
    </source>
</evidence>
<evidence type="ECO:0000256" key="2">
    <source>
        <dbReference type="ARBA" id="ARBA00022630"/>
    </source>
</evidence>
<keyword evidence="4" id="KW-0479">Metal-binding</keyword>
<dbReference type="GO" id="GO:0051537">
    <property type="term" value="F:2 iron, 2 sulfur cluster binding"/>
    <property type="evidence" value="ECO:0007669"/>
    <property type="project" value="UniProtKB-KW"/>
</dbReference>
<dbReference type="PRINTS" id="PR00371">
    <property type="entry name" value="FPNCR"/>
</dbReference>
<dbReference type="InterPro" id="IPR017927">
    <property type="entry name" value="FAD-bd_FR_type"/>
</dbReference>
<dbReference type="OrthoDB" id="9789468at2"/>
<proteinExistence type="predicted"/>
<dbReference type="GO" id="GO:0016491">
    <property type="term" value="F:oxidoreductase activity"/>
    <property type="evidence" value="ECO:0007669"/>
    <property type="project" value="UniProtKB-KW"/>
</dbReference>
<dbReference type="Pfam" id="PF00175">
    <property type="entry name" value="NAD_binding_1"/>
    <property type="match status" value="1"/>
</dbReference>
<dbReference type="InterPro" id="IPR008333">
    <property type="entry name" value="Cbr1-like_FAD-bd_dom"/>
</dbReference>
<keyword evidence="6" id="KW-0560">Oxidoreductase</keyword>
<keyword evidence="12" id="KW-1185">Reference proteome</keyword>
<dbReference type="Pfam" id="PF00970">
    <property type="entry name" value="FAD_binding_6"/>
    <property type="match status" value="1"/>
</dbReference>
<dbReference type="RefSeq" id="WP_129004586.1">
    <property type="nucleotide sequence ID" value="NZ_SDHZ01000002.1"/>
</dbReference>
<dbReference type="EMBL" id="SDHZ01000002">
    <property type="protein sequence ID" value="RXK83534.1"/>
    <property type="molecule type" value="Genomic_DNA"/>
</dbReference>
<reference evidence="11 12" key="1">
    <citation type="submission" date="2019-01" db="EMBL/GenBank/DDBJ databases">
        <title>Filimonas sp. strain TTM-71.</title>
        <authorList>
            <person name="Chen W.-M."/>
        </authorList>
    </citation>
    <scope>NUCLEOTIDE SEQUENCE [LARGE SCALE GENOMIC DNA]</scope>
    <source>
        <strain evidence="11 12">TTM-71</strain>
    </source>
</reference>
<accession>A0A4V1MA09</accession>
<dbReference type="InterPro" id="IPR001709">
    <property type="entry name" value="Flavoprot_Pyr_Nucl_cyt_Rdtase"/>
</dbReference>
<dbReference type="PANTHER" id="PTHR47354">
    <property type="entry name" value="NADH OXIDOREDUCTASE HCR"/>
    <property type="match status" value="1"/>
</dbReference>
<dbReference type="Gene3D" id="2.40.30.10">
    <property type="entry name" value="Translation factors"/>
    <property type="match status" value="1"/>
</dbReference>
<evidence type="ECO:0000256" key="4">
    <source>
        <dbReference type="ARBA" id="ARBA00022723"/>
    </source>
</evidence>
<keyword evidence="8" id="KW-0411">Iron-sulfur</keyword>
<sequence>MHFEKLSIKDVRQETTDCVSVAFNIPEHLQEQFRYKQGQYLTLRTVIGDAEVRRSYSLCSSPLEQEWRVAIKKTPGGVFSSFANERLKAGDTLEVAPPEGRFFTELVATQSRQYVAIAAGSGITPILSIIKTILQTEPHSSVTLVYGNRNRHSIIFREELEALKNKHMHRFRLVHILSREMMDASINTGRIDTEKCNTLFTRMLTLRADAFFICGPEEMTLCVRDFLLGKGIDRKKIHVELFTAGAAGKPKATATQQAADQGPTSEISIKLDGSVFNFNLPYDSESILDAAMRHGADLPFSCKGGVCCTCRAKVIEGEVDMEINYALEPEEVEQGFVLTCQSHPRSEKVVIDFDVK</sequence>
<dbReference type="GO" id="GO:0010124">
    <property type="term" value="P:phenylacetate catabolic process"/>
    <property type="evidence" value="ECO:0007669"/>
    <property type="project" value="InterPro"/>
</dbReference>
<dbReference type="CDD" id="cd00207">
    <property type="entry name" value="fer2"/>
    <property type="match status" value="1"/>
</dbReference>
<dbReference type="InterPro" id="IPR011884">
    <property type="entry name" value="PaaE"/>
</dbReference>
<keyword evidence="5" id="KW-0274">FAD</keyword>
<evidence type="ECO:0000256" key="1">
    <source>
        <dbReference type="ARBA" id="ARBA00001974"/>
    </source>
</evidence>